<name>A0A367G0K2_9FIRM</name>
<organism evidence="2 3">
    <name type="scientific">Blautia obeum</name>
    <dbReference type="NCBI Taxonomy" id="40520"/>
    <lineage>
        <taxon>Bacteria</taxon>
        <taxon>Bacillati</taxon>
        <taxon>Bacillota</taxon>
        <taxon>Clostridia</taxon>
        <taxon>Lachnospirales</taxon>
        <taxon>Lachnospiraceae</taxon>
        <taxon>Blautia</taxon>
    </lineage>
</organism>
<dbReference type="InterPro" id="IPR050194">
    <property type="entry name" value="Glycosyltransferase_grp1"/>
</dbReference>
<dbReference type="Gene3D" id="3.40.50.2000">
    <property type="entry name" value="Glycogen Phosphorylase B"/>
    <property type="match status" value="2"/>
</dbReference>
<keyword evidence="2" id="KW-0808">Transferase</keyword>
<dbReference type="Proteomes" id="UP000253208">
    <property type="component" value="Unassembled WGS sequence"/>
</dbReference>
<dbReference type="GO" id="GO:0016757">
    <property type="term" value="F:glycosyltransferase activity"/>
    <property type="evidence" value="ECO:0007669"/>
    <property type="project" value="InterPro"/>
</dbReference>
<gene>
    <name evidence="2" type="ORF">C4886_10135</name>
</gene>
<dbReference type="SUPFAM" id="SSF53756">
    <property type="entry name" value="UDP-Glycosyltransferase/glycogen phosphorylase"/>
    <property type="match status" value="1"/>
</dbReference>
<dbReference type="CDD" id="cd03812">
    <property type="entry name" value="GT4_CapH-like"/>
    <property type="match status" value="1"/>
</dbReference>
<evidence type="ECO:0000313" key="3">
    <source>
        <dbReference type="Proteomes" id="UP000253208"/>
    </source>
</evidence>
<accession>A0A367G0K2</accession>
<reference evidence="2 3" key="1">
    <citation type="submission" date="2018-02" db="EMBL/GenBank/DDBJ databases">
        <title>Complete genome sequencing of Faecalibacterium prausnitzii strains isolated from the human gut.</title>
        <authorList>
            <person name="Fitzgerald B.C."/>
            <person name="Shkoporov A.N."/>
            <person name="Ross P.R."/>
            <person name="Hill C."/>
        </authorList>
    </citation>
    <scope>NUCLEOTIDE SEQUENCE [LARGE SCALE GENOMIC DNA]</scope>
    <source>
        <strain evidence="2 3">APC942/31-1</strain>
    </source>
</reference>
<dbReference type="Pfam" id="PF00534">
    <property type="entry name" value="Glycos_transf_1"/>
    <property type="match status" value="1"/>
</dbReference>
<dbReference type="AlphaFoldDB" id="A0A367G0K2"/>
<evidence type="ECO:0000259" key="1">
    <source>
        <dbReference type="Pfam" id="PF00534"/>
    </source>
</evidence>
<dbReference type="RefSeq" id="WP_114002254.1">
    <property type="nucleotide sequence ID" value="NZ_PSQG01000013.1"/>
</dbReference>
<proteinExistence type="predicted"/>
<dbReference type="PANTHER" id="PTHR45947:SF3">
    <property type="entry name" value="SULFOQUINOVOSYL TRANSFERASE SQD2"/>
    <property type="match status" value="1"/>
</dbReference>
<dbReference type="EMBL" id="PSQG01000013">
    <property type="protein sequence ID" value="RCH43531.1"/>
    <property type="molecule type" value="Genomic_DNA"/>
</dbReference>
<dbReference type="PANTHER" id="PTHR45947">
    <property type="entry name" value="SULFOQUINOVOSYL TRANSFERASE SQD2"/>
    <property type="match status" value="1"/>
</dbReference>
<sequence>MGEPIRVLHILQRMEAGGTQALLMNIYRKIDRTKVQFDFLVVYKEKQFYDDEIEKMGGHVYKLSFREDLDLPKFQKDLAVFFAQHHEYKIVHCHAYTIGYFCLKAAKKAGIPVRIAHSHNNETVHDIKYLPKLFMQRLFTLNATDLFACSNEAGKYLFKDKPFRVLKNAIDSQQFIANENTRREVKQELGLENKFVVGHVGRLHPQKNHDFLIEVFAEIKNKKPDAELILVGTGPLEEKVRSKVADKGLTESVQFLGNRKDMNRVYQAMDIFVFPSLFEGLGIVAIEAQAAGVPIVCSEGLPPETDITPIYRKLLLSDGAEKWAKVVIEMAQSSEAHTNMQKYIIDAGFDMSATAKNMEEYYLEKEVRIREKI</sequence>
<comment type="caution">
    <text evidence="2">The sequence shown here is derived from an EMBL/GenBank/DDBJ whole genome shotgun (WGS) entry which is preliminary data.</text>
</comment>
<dbReference type="InterPro" id="IPR001296">
    <property type="entry name" value="Glyco_trans_1"/>
</dbReference>
<feature type="domain" description="Glycosyl transferase family 1" evidence="1">
    <location>
        <begin position="183"/>
        <end position="344"/>
    </location>
</feature>
<protein>
    <submittedName>
        <fullName evidence="2">Glycosyltransferase family 1 protein</fullName>
    </submittedName>
</protein>
<evidence type="ECO:0000313" key="2">
    <source>
        <dbReference type="EMBL" id="RCH43531.1"/>
    </source>
</evidence>